<dbReference type="InterPro" id="IPR014503">
    <property type="entry name" value="Clavaminate_syn-like"/>
</dbReference>
<dbReference type="InterPro" id="IPR003819">
    <property type="entry name" value="TauD/TfdA-like"/>
</dbReference>
<dbReference type="Pfam" id="PF02668">
    <property type="entry name" value="TauD"/>
    <property type="match status" value="1"/>
</dbReference>
<keyword evidence="9" id="KW-1185">Reference proteome</keyword>
<keyword evidence="3" id="KW-0560">Oxidoreductase</keyword>
<organism evidence="8 9">
    <name type="scientific">Kibdelosporangium phytohabitans</name>
    <dbReference type="NCBI Taxonomy" id="860235"/>
    <lineage>
        <taxon>Bacteria</taxon>
        <taxon>Bacillati</taxon>
        <taxon>Actinomycetota</taxon>
        <taxon>Actinomycetes</taxon>
        <taxon>Pseudonocardiales</taxon>
        <taxon>Pseudonocardiaceae</taxon>
        <taxon>Kibdelosporangium</taxon>
    </lineage>
</organism>
<evidence type="ECO:0000256" key="5">
    <source>
        <dbReference type="PIRSR" id="PIRSR019543-2"/>
    </source>
</evidence>
<dbReference type="GO" id="GO:0005506">
    <property type="term" value="F:iron ion binding"/>
    <property type="evidence" value="ECO:0007669"/>
    <property type="project" value="InterPro"/>
</dbReference>
<keyword evidence="4 5" id="KW-0408">Iron</keyword>
<evidence type="ECO:0000313" key="8">
    <source>
        <dbReference type="EMBL" id="ALG12498.1"/>
    </source>
</evidence>
<evidence type="ECO:0000313" key="9">
    <source>
        <dbReference type="Proteomes" id="UP000063699"/>
    </source>
</evidence>
<evidence type="ECO:0000256" key="4">
    <source>
        <dbReference type="ARBA" id="ARBA00023004"/>
    </source>
</evidence>
<comment type="similarity">
    <text evidence="1">Belongs to the clavaminate synthase family.</text>
</comment>
<accession>A0A0N9I882</accession>
<feature type="region of interest" description="Disordered" evidence="6">
    <location>
        <begin position="198"/>
        <end position="217"/>
    </location>
</feature>
<dbReference type="InterPro" id="IPR042098">
    <property type="entry name" value="TauD-like_sf"/>
</dbReference>
<dbReference type="OrthoDB" id="3872700at2"/>
<dbReference type="Gene3D" id="3.60.130.10">
    <property type="entry name" value="Clavaminate synthase-like"/>
    <property type="match status" value="1"/>
</dbReference>
<dbReference type="EMBL" id="CP012752">
    <property type="protein sequence ID" value="ALG12498.1"/>
    <property type="molecule type" value="Genomic_DNA"/>
</dbReference>
<reference evidence="8 9" key="1">
    <citation type="submission" date="2015-07" db="EMBL/GenBank/DDBJ databases">
        <title>Genome sequencing of Kibdelosporangium phytohabitans.</title>
        <authorList>
            <person name="Qin S."/>
            <person name="Xing K."/>
        </authorList>
    </citation>
    <scope>NUCLEOTIDE SEQUENCE [LARGE SCALE GENOMIC DNA]</scope>
    <source>
        <strain evidence="8 9">KLBMP1111</strain>
    </source>
</reference>
<dbReference type="STRING" id="860235.AOZ06_41575"/>
<evidence type="ECO:0000259" key="7">
    <source>
        <dbReference type="Pfam" id="PF02668"/>
    </source>
</evidence>
<dbReference type="KEGG" id="kphy:AOZ06_41575"/>
<dbReference type="RefSeq" id="WP_054294391.1">
    <property type="nucleotide sequence ID" value="NZ_CP012752.1"/>
</dbReference>
<dbReference type="Proteomes" id="UP000063699">
    <property type="component" value="Chromosome"/>
</dbReference>
<dbReference type="AlphaFoldDB" id="A0A0N9I882"/>
<dbReference type="GO" id="GO:0016491">
    <property type="term" value="F:oxidoreductase activity"/>
    <property type="evidence" value="ECO:0007669"/>
    <property type="project" value="UniProtKB-KW"/>
</dbReference>
<evidence type="ECO:0000256" key="2">
    <source>
        <dbReference type="ARBA" id="ARBA00022723"/>
    </source>
</evidence>
<dbReference type="PIRSF" id="PIRSF019543">
    <property type="entry name" value="Clavaminate_syn"/>
    <property type="match status" value="1"/>
</dbReference>
<feature type="binding site" evidence="5">
    <location>
        <position position="148"/>
    </location>
    <ligand>
        <name>Fe cation</name>
        <dbReference type="ChEBI" id="CHEBI:24875"/>
    </ligand>
</feature>
<dbReference type="NCBIfam" id="NF041363">
    <property type="entry name" value="GntD_guanitoxin"/>
    <property type="match status" value="1"/>
</dbReference>
<sequence length="345" mass="39553">MHHLTLTDAEIAEITPVIDRIAADHGDIENADLIANARLYAHELPWRVRVFLEEYRMAEPSAICLVSGFPVDDEEIGLTPDHWNQVGAQSPTLRQEIFFMLCAAAVGDLFGWISAQNARIMHDVLPIKAHRDEQLGVGSEMTLWWHTEDAFSPFKGDYVALMCLRNHDEIETTLCEGDSIDWSKLDVEKLFQPEFPIRPDDSHLPRNNGLADRTEDDPVAARLLERSRERVEDLYDNPRKKPVLYGDPSRPYMSLDPYYMLLDAMEPEARKAFDDFTATVDKQLTGVVLRPGDVCFIDNLRAVHGRASFVARYDGTDRWLKRLNITRNLRVSREARRSSTDRIIY</sequence>
<keyword evidence="2 5" id="KW-0479">Metal-binding</keyword>
<evidence type="ECO:0000256" key="6">
    <source>
        <dbReference type="SAM" id="MobiDB-lite"/>
    </source>
</evidence>
<proteinExistence type="inferred from homology"/>
<protein>
    <recommendedName>
        <fullName evidence="7">TauD/TfdA-like domain-containing protein</fullName>
    </recommendedName>
</protein>
<evidence type="ECO:0000256" key="3">
    <source>
        <dbReference type="ARBA" id="ARBA00023002"/>
    </source>
</evidence>
<evidence type="ECO:0000256" key="1">
    <source>
        <dbReference type="ARBA" id="ARBA00008425"/>
    </source>
</evidence>
<feature type="binding site" evidence="5">
    <location>
        <position position="146"/>
    </location>
    <ligand>
        <name>Fe cation</name>
        <dbReference type="ChEBI" id="CHEBI:24875"/>
    </ligand>
</feature>
<dbReference type="SUPFAM" id="SSF51197">
    <property type="entry name" value="Clavaminate synthase-like"/>
    <property type="match status" value="1"/>
</dbReference>
<gene>
    <name evidence="8" type="ORF">AOZ06_41575</name>
</gene>
<feature type="domain" description="TauD/TfdA-like" evidence="7">
    <location>
        <begin position="125"/>
        <end position="323"/>
    </location>
</feature>
<name>A0A0N9I882_9PSEU</name>
<dbReference type="InterPro" id="IPR053447">
    <property type="entry name" value="Alpha-KG_dependent_hydroxylase"/>
</dbReference>